<dbReference type="InterPro" id="IPR031052">
    <property type="entry name" value="FHY3/FAR1"/>
</dbReference>
<organism evidence="3 4">
    <name type="scientific">Rubus argutus</name>
    <name type="common">Southern blackberry</name>
    <dbReference type="NCBI Taxonomy" id="59490"/>
    <lineage>
        <taxon>Eukaryota</taxon>
        <taxon>Viridiplantae</taxon>
        <taxon>Streptophyta</taxon>
        <taxon>Embryophyta</taxon>
        <taxon>Tracheophyta</taxon>
        <taxon>Spermatophyta</taxon>
        <taxon>Magnoliopsida</taxon>
        <taxon>eudicotyledons</taxon>
        <taxon>Gunneridae</taxon>
        <taxon>Pentapetalae</taxon>
        <taxon>rosids</taxon>
        <taxon>fabids</taxon>
        <taxon>Rosales</taxon>
        <taxon>Rosaceae</taxon>
        <taxon>Rosoideae</taxon>
        <taxon>Rosoideae incertae sedis</taxon>
        <taxon>Rubus</taxon>
    </lineage>
</organism>
<protein>
    <recommendedName>
        <fullName evidence="1">Protein FAR1-RELATED SEQUENCE</fullName>
    </recommendedName>
</protein>
<dbReference type="Proteomes" id="UP001457282">
    <property type="component" value="Unassembled WGS sequence"/>
</dbReference>
<keyword evidence="4" id="KW-1185">Reference proteome</keyword>
<name>A0AAW1XKQ5_RUBAR</name>
<reference evidence="3 4" key="1">
    <citation type="journal article" date="2023" name="G3 (Bethesda)">
        <title>A chromosome-length genome assembly and annotation of blackberry (Rubus argutus, cv. 'Hillquist').</title>
        <authorList>
            <person name="Bruna T."/>
            <person name="Aryal R."/>
            <person name="Dudchenko O."/>
            <person name="Sargent D.J."/>
            <person name="Mead D."/>
            <person name="Buti M."/>
            <person name="Cavallini A."/>
            <person name="Hytonen T."/>
            <person name="Andres J."/>
            <person name="Pham M."/>
            <person name="Weisz D."/>
            <person name="Mascagni F."/>
            <person name="Usai G."/>
            <person name="Natali L."/>
            <person name="Bassil N."/>
            <person name="Fernandez G.E."/>
            <person name="Lomsadze A."/>
            <person name="Armour M."/>
            <person name="Olukolu B."/>
            <person name="Poorten T."/>
            <person name="Britton C."/>
            <person name="Davik J."/>
            <person name="Ashrafi H."/>
            <person name="Aiden E.L."/>
            <person name="Borodovsky M."/>
            <person name="Worthington M."/>
        </authorList>
    </citation>
    <scope>NUCLEOTIDE SEQUENCE [LARGE SCALE GENOMIC DNA]</scope>
    <source>
        <strain evidence="3">PI 553951</strain>
    </source>
</reference>
<dbReference type="EMBL" id="JBEDUW010000003">
    <property type="protein sequence ID" value="KAK9936257.1"/>
    <property type="molecule type" value="Genomic_DNA"/>
</dbReference>
<feature type="domain" description="MULE transposase" evidence="2">
    <location>
        <begin position="2"/>
        <end position="40"/>
    </location>
</feature>
<keyword evidence="1" id="KW-0863">Zinc-finger</keyword>
<keyword evidence="1" id="KW-0862">Zinc</keyword>
<dbReference type="Pfam" id="PF10551">
    <property type="entry name" value="MULE"/>
    <property type="match status" value="1"/>
</dbReference>
<dbReference type="InterPro" id="IPR018289">
    <property type="entry name" value="MULE_transposase_dom"/>
</dbReference>
<dbReference type="PANTHER" id="PTHR31669:SF283">
    <property type="entry name" value="PROTEIN FAR1-RELATED SEQUENCE"/>
    <property type="match status" value="1"/>
</dbReference>
<comment type="subcellular location">
    <subcellularLocation>
        <location evidence="1">Nucleus</location>
    </subcellularLocation>
</comment>
<evidence type="ECO:0000259" key="2">
    <source>
        <dbReference type="Pfam" id="PF10551"/>
    </source>
</evidence>
<dbReference type="GO" id="GO:0008270">
    <property type="term" value="F:zinc ion binding"/>
    <property type="evidence" value="ECO:0007669"/>
    <property type="project" value="UniProtKB-UniRule"/>
</dbReference>
<dbReference type="AlphaFoldDB" id="A0AAW1XKQ5"/>
<accession>A0AAW1XKQ5</accession>
<evidence type="ECO:0000313" key="4">
    <source>
        <dbReference type="Proteomes" id="UP001457282"/>
    </source>
</evidence>
<keyword evidence="1" id="KW-0479">Metal-binding</keyword>
<proteinExistence type="inferred from homology"/>
<dbReference type="GO" id="GO:0005634">
    <property type="term" value="C:nucleus"/>
    <property type="evidence" value="ECO:0007669"/>
    <property type="project" value="UniProtKB-SubCell"/>
</dbReference>
<keyword evidence="1" id="KW-0539">Nucleus</keyword>
<comment type="function">
    <text evidence="1">Putative transcription activator involved in regulating light control of development.</text>
</comment>
<dbReference type="GO" id="GO:0006355">
    <property type="term" value="P:regulation of DNA-templated transcription"/>
    <property type="evidence" value="ECO:0007669"/>
    <property type="project" value="UniProtKB-UniRule"/>
</dbReference>
<sequence length="307" mass="36208">MGGKPPGAILTDQDKAMKSTIAEVFPNSRHRFCLWHILMKLPQKLGQVIKENEDFMEIFDKCIYNSWTCEEFEKRWWDMIERFELQDNEWLASLFEDHAYWIPTYMRDTFFAGMSTTQRSKSINSFFDKYVNKKTTLKEFVRQYCVALQDRQEQEAHADFRTWYTLPPFKSPSPFERKIHALAVFHSLGIFDIPSHYILERWTKHVKTIYDSTTKQTRKEVQYRKQRFDELFQEATKLSKEGSMSSESFEIAYLGLKETLKKCAVVNQSLKSSKEPQCRHDGDGNVNCNTHQITVLDPQVSKTKKSS</sequence>
<evidence type="ECO:0000256" key="1">
    <source>
        <dbReference type="RuleBase" id="RU367018"/>
    </source>
</evidence>
<dbReference type="PANTHER" id="PTHR31669">
    <property type="entry name" value="PROTEIN FAR1-RELATED SEQUENCE 10-RELATED"/>
    <property type="match status" value="1"/>
</dbReference>
<evidence type="ECO:0000313" key="3">
    <source>
        <dbReference type="EMBL" id="KAK9936257.1"/>
    </source>
</evidence>
<comment type="caution">
    <text evidence="3">The sequence shown here is derived from an EMBL/GenBank/DDBJ whole genome shotgun (WGS) entry which is preliminary data.</text>
</comment>
<comment type="similarity">
    <text evidence="1">Belongs to the FHY3/FAR1 family.</text>
</comment>
<gene>
    <name evidence="3" type="ORF">M0R45_013107</name>
</gene>